<organism evidence="8 9">
    <name type="scientific">Myxococcus stipitatus (strain DSM 14675 / JCM 12634 / Mx s8)</name>
    <dbReference type="NCBI Taxonomy" id="1278073"/>
    <lineage>
        <taxon>Bacteria</taxon>
        <taxon>Pseudomonadati</taxon>
        <taxon>Myxococcota</taxon>
        <taxon>Myxococcia</taxon>
        <taxon>Myxococcales</taxon>
        <taxon>Cystobacterineae</taxon>
        <taxon>Myxococcaceae</taxon>
        <taxon>Myxococcus</taxon>
    </lineage>
</organism>
<dbReference type="InterPro" id="IPR004111">
    <property type="entry name" value="Repressor_TetR_C"/>
</dbReference>
<sequence>MKKTGKREALSRTRILQTALALVDREGLESVSMRRVGEELGVEAMSLYNHVANKAAILDGIFEAVLAELPPLEPASTWQGTLRERAHALRSTLRAHPNVLPLFSTRPAVTPASIIHVEQALGFLMEAGFSLRDAVSSFQVVFSFVVGHSVTSYLPTRPDEDSSPAYERLSEADFPRMRALARLEGRRDVEEEFQFGLETMFVGLTASLSPKRGKPRSPAP</sequence>
<accession>L7U6M4</accession>
<dbReference type="InterPro" id="IPR009057">
    <property type="entry name" value="Homeodomain-like_sf"/>
</dbReference>
<dbReference type="GO" id="GO:0045892">
    <property type="term" value="P:negative regulation of DNA-templated transcription"/>
    <property type="evidence" value="ECO:0007669"/>
    <property type="project" value="InterPro"/>
</dbReference>
<dbReference type="GO" id="GO:0003700">
    <property type="term" value="F:DNA-binding transcription factor activity"/>
    <property type="evidence" value="ECO:0007669"/>
    <property type="project" value="TreeGrafter"/>
</dbReference>
<keyword evidence="9" id="KW-1185">Reference proteome</keyword>
<evidence type="ECO:0000259" key="7">
    <source>
        <dbReference type="PROSITE" id="PS50977"/>
    </source>
</evidence>
<feature type="DNA-binding region" description="H-T-H motif" evidence="6">
    <location>
        <begin position="32"/>
        <end position="51"/>
    </location>
</feature>
<dbReference type="InterPro" id="IPR001647">
    <property type="entry name" value="HTH_TetR"/>
</dbReference>
<evidence type="ECO:0000256" key="6">
    <source>
        <dbReference type="PROSITE-ProRule" id="PRU00335"/>
    </source>
</evidence>
<dbReference type="Pfam" id="PF02909">
    <property type="entry name" value="TetR_C_1"/>
    <property type="match status" value="1"/>
</dbReference>
<dbReference type="RefSeq" id="WP_015348029.1">
    <property type="nucleotide sequence ID" value="NC_020126.1"/>
</dbReference>
<dbReference type="STRING" id="1278073.MYSTI_02452"/>
<evidence type="ECO:0000256" key="3">
    <source>
        <dbReference type="ARBA" id="ARBA00023015"/>
    </source>
</evidence>
<dbReference type="SUPFAM" id="SSF48498">
    <property type="entry name" value="Tetracyclin repressor-like, C-terminal domain"/>
    <property type="match status" value="1"/>
</dbReference>
<dbReference type="InterPro" id="IPR003012">
    <property type="entry name" value="Tet_transcr_reg_TetR"/>
</dbReference>
<evidence type="ECO:0000313" key="8">
    <source>
        <dbReference type="EMBL" id="AGC43768.1"/>
    </source>
</evidence>
<evidence type="ECO:0000313" key="9">
    <source>
        <dbReference type="Proteomes" id="UP000011131"/>
    </source>
</evidence>
<name>L7U6M4_MYXSD</name>
<protein>
    <submittedName>
        <fullName evidence="8">TetR family transcriptional regulator</fullName>
    </submittedName>
</protein>
<dbReference type="GO" id="GO:0000976">
    <property type="term" value="F:transcription cis-regulatory region binding"/>
    <property type="evidence" value="ECO:0007669"/>
    <property type="project" value="TreeGrafter"/>
</dbReference>
<dbReference type="InterPro" id="IPR050109">
    <property type="entry name" value="HTH-type_TetR-like_transc_reg"/>
</dbReference>
<dbReference type="InterPro" id="IPR036271">
    <property type="entry name" value="Tet_transcr_reg_TetR-rel_C_sf"/>
</dbReference>
<evidence type="ECO:0000256" key="2">
    <source>
        <dbReference type="ARBA" id="ARBA00022491"/>
    </source>
</evidence>
<proteinExistence type="predicted"/>
<dbReference type="PATRIC" id="fig|1278073.3.peg.2484"/>
<keyword evidence="5" id="KW-0804">Transcription</keyword>
<keyword evidence="2" id="KW-0678">Repressor</keyword>
<feature type="domain" description="HTH tetR-type" evidence="7">
    <location>
        <begin position="9"/>
        <end position="69"/>
    </location>
</feature>
<keyword evidence="4 6" id="KW-0238">DNA-binding</keyword>
<dbReference type="SUPFAM" id="SSF46689">
    <property type="entry name" value="Homeodomain-like"/>
    <property type="match status" value="1"/>
</dbReference>
<dbReference type="OrthoDB" id="329481at2"/>
<dbReference type="PANTHER" id="PTHR30055">
    <property type="entry name" value="HTH-TYPE TRANSCRIPTIONAL REGULATOR RUTR"/>
    <property type="match status" value="1"/>
</dbReference>
<dbReference type="GO" id="GO:0046677">
    <property type="term" value="P:response to antibiotic"/>
    <property type="evidence" value="ECO:0007669"/>
    <property type="project" value="InterPro"/>
</dbReference>
<dbReference type="HOGENOM" id="CLU_069543_3_1_7"/>
<dbReference type="PRINTS" id="PR00400">
    <property type="entry name" value="TETREPRESSOR"/>
</dbReference>
<keyword evidence="3" id="KW-0805">Transcription regulation</keyword>
<dbReference type="PROSITE" id="PS50977">
    <property type="entry name" value="HTH_TETR_2"/>
    <property type="match status" value="1"/>
</dbReference>
<dbReference type="EMBL" id="CP004025">
    <property type="protein sequence ID" value="AGC43768.1"/>
    <property type="molecule type" value="Genomic_DNA"/>
</dbReference>
<evidence type="ECO:0000256" key="4">
    <source>
        <dbReference type="ARBA" id="ARBA00023125"/>
    </source>
</evidence>
<comment type="function">
    <text evidence="1">TetR is the repressor of the tetracycline resistance element; its N-terminal region forms a helix-turn-helix structure and binds DNA. Binding of tetracycline to TetR reduces the repressor affinity for the tetracycline resistance gene (tetA) promoter operator sites.</text>
</comment>
<dbReference type="PANTHER" id="PTHR30055:SF151">
    <property type="entry name" value="TRANSCRIPTIONAL REGULATORY PROTEIN"/>
    <property type="match status" value="1"/>
</dbReference>
<dbReference type="Gene3D" id="1.10.357.10">
    <property type="entry name" value="Tetracycline Repressor, domain 2"/>
    <property type="match status" value="1"/>
</dbReference>
<dbReference type="eggNOG" id="COG1309">
    <property type="taxonomic scope" value="Bacteria"/>
</dbReference>
<dbReference type="AlphaFoldDB" id="L7U6M4"/>
<reference evidence="8 9" key="1">
    <citation type="journal article" date="2013" name="Genome Announc.">
        <title>Complete genome sequence of Myxococcus stipitatus strain DSM 14675, a fruiting myxobacterium.</title>
        <authorList>
            <person name="Huntley S."/>
            <person name="Kneip S."/>
            <person name="Treuner-Lange A."/>
            <person name="Sogaard-Andersen L."/>
        </authorList>
    </citation>
    <scope>NUCLEOTIDE SEQUENCE [LARGE SCALE GENOMIC DNA]</scope>
    <source>
        <strain evidence="9">DSM 14675 / JCM 12634 / Mx s8</strain>
    </source>
</reference>
<dbReference type="KEGG" id="msd:MYSTI_02452"/>
<evidence type="ECO:0000256" key="5">
    <source>
        <dbReference type="ARBA" id="ARBA00023163"/>
    </source>
</evidence>
<gene>
    <name evidence="8" type="ordered locus">MYSTI_02452</name>
</gene>
<evidence type="ECO:0000256" key="1">
    <source>
        <dbReference type="ARBA" id="ARBA00002856"/>
    </source>
</evidence>
<dbReference type="Pfam" id="PF00440">
    <property type="entry name" value="TetR_N"/>
    <property type="match status" value="1"/>
</dbReference>
<dbReference type="Proteomes" id="UP000011131">
    <property type="component" value="Chromosome"/>
</dbReference>